<name>A0A1A8RN65_9TELE</name>
<feature type="non-terminal residue" evidence="1">
    <location>
        <position position="1"/>
    </location>
</feature>
<reference evidence="1" key="2">
    <citation type="submission" date="2016-06" db="EMBL/GenBank/DDBJ databases">
        <title>The genome of a short-lived fish provides insights into sex chromosome evolution and the genetic control of aging.</title>
        <authorList>
            <person name="Reichwald K."/>
            <person name="Felder M."/>
            <person name="Petzold A."/>
            <person name="Koch P."/>
            <person name="Groth M."/>
            <person name="Platzer M."/>
        </authorList>
    </citation>
    <scope>NUCLEOTIDE SEQUENCE</scope>
    <source>
        <tissue evidence="1">Brain</tissue>
    </source>
</reference>
<accession>A0A1A8RN65</accession>
<reference evidence="1" key="1">
    <citation type="submission" date="2016-05" db="EMBL/GenBank/DDBJ databases">
        <authorList>
            <person name="Lavstsen T."/>
            <person name="Jespersen J.S."/>
        </authorList>
    </citation>
    <scope>NUCLEOTIDE SEQUENCE</scope>
    <source>
        <tissue evidence="1">Brain</tissue>
    </source>
</reference>
<dbReference type="AlphaFoldDB" id="A0A1A8RN65"/>
<sequence>PDFPAAAREELSLHAFLRGLTPEPLRQPITLAEALRRAEQVEKVMEVIPVGQCGRSPLARAAEKEEALEERREVS</sequence>
<dbReference type="EMBL" id="HAEH01018084">
    <property type="protein sequence ID" value="SBS07142.1"/>
    <property type="molecule type" value="Transcribed_RNA"/>
</dbReference>
<proteinExistence type="predicted"/>
<gene>
    <name evidence="1" type="primary">LIN28A</name>
</gene>
<feature type="non-terminal residue" evidence="1">
    <location>
        <position position="75"/>
    </location>
</feature>
<organism evidence="1">
    <name type="scientific">Nothobranchius rachovii</name>
    <name type="common">bluefin notho</name>
    <dbReference type="NCBI Taxonomy" id="451742"/>
    <lineage>
        <taxon>Eukaryota</taxon>
        <taxon>Metazoa</taxon>
        <taxon>Chordata</taxon>
        <taxon>Craniata</taxon>
        <taxon>Vertebrata</taxon>
        <taxon>Euteleostomi</taxon>
        <taxon>Actinopterygii</taxon>
        <taxon>Neopterygii</taxon>
        <taxon>Teleostei</taxon>
        <taxon>Neoteleostei</taxon>
        <taxon>Acanthomorphata</taxon>
        <taxon>Ovalentaria</taxon>
        <taxon>Atherinomorphae</taxon>
        <taxon>Cyprinodontiformes</taxon>
        <taxon>Nothobranchiidae</taxon>
        <taxon>Nothobranchius</taxon>
    </lineage>
</organism>
<evidence type="ECO:0000313" key="1">
    <source>
        <dbReference type="EMBL" id="SBS07142.1"/>
    </source>
</evidence>
<protein>
    <submittedName>
        <fullName evidence="1">Lin-28 homolog A</fullName>
    </submittedName>
</protein>